<dbReference type="PANTHER" id="PTHR11474">
    <property type="entry name" value="TYROSINASE FAMILY MEMBER"/>
    <property type="match status" value="1"/>
</dbReference>
<name>A0ABP5F1Z3_9ACTN</name>
<reference evidence="8" key="1">
    <citation type="journal article" date="2019" name="Int. J. Syst. Evol. Microbiol.">
        <title>The Global Catalogue of Microorganisms (GCM) 10K type strain sequencing project: providing services to taxonomists for standard genome sequencing and annotation.</title>
        <authorList>
            <consortium name="The Broad Institute Genomics Platform"/>
            <consortium name="The Broad Institute Genome Sequencing Center for Infectious Disease"/>
            <person name="Wu L."/>
            <person name="Ma J."/>
        </authorList>
    </citation>
    <scope>NUCLEOTIDE SEQUENCE [LARGE SCALE GENOMIC DNA]</scope>
    <source>
        <strain evidence="8">JCM 15313</strain>
    </source>
</reference>
<evidence type="ECO:0000313" key="7">
    <source>
        <dbReference type="EMBL" id="GAA2011467.1"/>
    </source>
</evidence>
<evidence type="ECO:0000259" key="6">
    <source>
        <dbReference type="PROSITE" id="PS00498"/>
    </source>
</evidence>
<gene>
    <name evidence="7" type="ORF">GCM10009799_44640</name>
</gene>
<feature type="domain" description="Tyrosinase copper-binding" evidence="6">
    <location>
        <begin position="241"/>
        <end position="252"/>
    </location>
</feature>
<dbReference type="SUPFAM" id="SSF48056">
    <property type="entry name" value="Di-copper centre-containing domain"/>
    <property type="match status" value="1"/>
</dbReference>
<keyword evidence="8" id="KW-1185">Reference proteome</keyword>
<dbReference type="Pfam" id="PF00264">
    <property type="entry name" value="Tyrosinase"/>
    <property type="match status" value="1"/>
</dbReference>
<dbReference type="PROSITE" id="PS00497">
    <property type="entry name" value="TYROSINASE_1"/>
    <property type="match status" value="1"/>
</dbReference>
<keyword evidence="3" id="KW-0479">Metal-binding</keyword>
<dbReference type="InterPro" id="IPR008922">
    <property type="entry name" value="Di-copper_centre_dom_sf"/>
</dbReference>
<dbReference type="PRINTS" id="PR00092">
    <property type="entry name" value="TYROSINASE"/>
</dbReference>
<keyword evidence="4" id="KW-0186">Copper</keyword>
<dbReference type="InterPro" id="IPR002227">
    <property type="entry name" value="Tyrosinase_Cu-bd"/>
</dbReference>
<dbReference type="InterPro" id="IPR050316">
    <property type="entry name" value="Tyrosinase/Hemocyanin"/>
</dbReference>
<protein>
    <submittedName>
        <fullName evidence="7">Tyrosinase family protein</fullName>
    </submittedName>
</protein>
<evidence type="ECO:0000256" key="3">
    <source>
        <dbReference type="ARBA" id="ARBA00022723"/>
    </source>
</evidence>
<comment type="caution">
    <text evidence="7">The sequence shown here is derived from an EMBL/GenBank/DDBJ whole genome shotgun (WGS) entry which is preliminary data.</text>
</comment>
<dbReference type="Gene3D" id="1.10.1280.10">
    <property type="entry name" value="Di-copper center containing domain from catechol oxidase"/>
    <property type="match status" value="1"/>
</dbReference>
<evidence type="ECO:0000256" key="4">
    <source>
        <dbReference type="ARBA" id="ARBA00023008"/>
    </source>
</evidence>
<dbReference type="Proteomes" id="UP001501585">
    <property type="component" value="Unassembled WGS sequence"/>
</dbReference>
<feature type="domain" description="Tyrosinase copper-binding" evidence="5">
    <location>
        <begin position="58"/>
        <end position="75"/>
    </location>
</feature>
<comment type="cofactor">
    <cofactor evidence="1">
        <name>Cu(2+)</name>
        <dbReference type="ChEBI" id="CHEBI:29036"/>
    </cofactor>
</comment>
<evidence type="ECO:0000313" key="8">
    <source>
        <dbReference type="Proteomes" id="UP001501585"/>
    </source>
</evidence>
<dbReference type="EMBL" id="BAAAPC010000023">
    <property type="protein sequence ID" value="GAA2011467.1"/>
    <property type="molecule type" value="Genomic_DNA"/>
</dbReference>
<sequence length="305" mass="35696">MVHVRKNHLDMTEEERRRFIEAVLEIKRRGVYDEFVRIHVDVNSKDYIDKDTGKRTGHINPGFLPWHRQYLIKFENELRKIDPTVTLPYWDWTHDQSRNSPLWSEKFMGGDGREEDGMVTSGPFAFSNGWKLKINVRPEGPEDPALNGHYTVDDREFLIRRIGRKIQELPSVEQLDQTLALPVYDCPPWDYTSGGDAPYNSFRNHLEGYTGFPWEPKAGKLHGAGHQWVGGHMMYIASPNDPVFFLHHCFIDKCWADWQERHPDVPHYLPTEPTPEVPDISTPLFPWHTMTPGDLVDHTRFYEYA</sequence>
<dbReference type="PROSITE" id="PS00498">
    <property type="entry name" value="TYROSINASE_2"/>
    <property type="match status" value="1"/>
</dbReference>
<dbReference type="RefSeq" id="WP_344103814.1">
    <property type="nucleotide sequence ID" value="NZ_BAAAPC010000023.1"/>
</dbReference>
<dbReference type="PANTHER" id="PTHR11474:SF126">
    <property type="entry name" value="TYROSINASE-LIKE PROTEIN TYR-1-RELATED"/>
    <property type="match status" value="1"/>
</dbReference>
<proteinExistence type="inferred from homology"/>
<organism evidence="7 8">
    <name type="scientific">Nocardiopsis rhodophaea</name>
    <dbReference type="NCBI Taxonomy" id="280238"/>
    <lineage>
        <taxon>Bacteria</taxon>
        <taxon>Bacillati</taxon>
        <taxon>Actinomycetota</taxon>
        <taxon>Actinomycetes</taxon>
        <taxon>Streptosporangiales</taxon>
        <taxon>Nocardiopsidaceae</taxon>
        <taxon>Nocardiopsis</taxon>
    </lineage>
</organism>
<evidence type="ECO:0000256" key="2">
    <source>
        <dbReference type="ARBA" id="ARBA00009928"/>
    </source>
</evidence>
<evidence type="ECO:0000259" key="5">
    <source>
        <dbReference type="PROSITE" id="PS00497"/>
    </source>
</evidence>
<accession>A0ABP5F1Z3</accession>
<evidence type="ECO:0000256" key="1">
    <source>
        <dbReference type="ARBA" id="ARBA00001973"/>
    </source>
</evidence>
<comment type="similarity">
    <text evidence="2">Belongs to the tyrosinase family.</text>
</comment>